<dbReference type="EMBL" id="BEHY01000065">
    <property type="protein sequence ID" value="GBD09770.1"/>
    <property type="molecule type" value="Genomic_DNA"/>
</dbReference>
<name>A0A2H5Y8L9_9CHLR</name>
<accession>A0A2H5Y8L9</accession>
<evidence type="ECO:0000313" key="4">
    <source>
        <dbReference type="Proteomes" id="UP000236642"/>
    </source>
</evidence>
<comment type="caution">
    <text evidence="3">The sequence shown here is derived from an EMBL/GenBank/DDBJ whole genome shotgun (WGS) entry which is preliminary data.</text>
</comment>
<dbReference type="SMART" id="SM00834">
    <property type="entry name" value="CxxC_CXXC_SSSS"/>
    <property type="match status" value="1"/>
</dbReference>
<evidence type="ECO:0000256" key="1">
    <source>
        <dbReference type="SAM" id="MobiDB-lite"/>
    </source>
</evidence>
<feature type="region of interest" description="Disordered" evidence="1">
    <location>
        <begin position="56"/>
        <end position="81"/>
    </location>
</feature>
<dbReference type="Proteomes" id="UP000236642">
    <property type="component" value="Unassembled WGS sequence"/>
</dbReference>
<proteinExistence type="predicted"/>
<dbReference type="PANTHER" id="PTHR34404:SF2">
    <property type="entry name" value="CONSERVED SERINE RICH PROTEIN"/>
    <property type="match status" value="1"/>
</dbReference>
<dbReference type="AlphaFoldDB" id="A0A2H5Y8L9"/>
<protein>
    <recommendedName>
        <fullName evidence="2">Putative regulatory protein FmdB zinc ribbon domain-containing protein</fullName>
    </recommendedName>
</protein>
<dbReference type="Pfam" id="PF09723">
    <property type="entry name" value="Zn_ribbon_8"/>
    <property type="match status" value="1"/>
</dbReference>
<gene>
    <name evidence="3" type="ORF">HRbin22_02031</name>
</gene>
<evidence type="ECO:0000259" key="2">
    <source>
        <dbReference type="SMART" id="SM00834"/>
    </source>
</evidence>
<feature type="domain" description="Putative regulatory protein FmdB zinc ribbon" evidence="2">
    <location>
        <begin position="1"/>
        <end position="41"/>
    </location>
</feature>
<reference evidence="4" key="1">
    <citation type="submission" date="2017-09" db="EMBL/GenBank/DDBJ databases">
        <title>Metaegenomics of thermophilic ammonia-oxidizing enrichment culture.</title>
        <authorList>
            <person name="Kato S."/>
            <person name="Suzuki K."/>
        </authorList>
    </citation>
    <scope>NUCLEOTIDE SEQUENCE [LARGE SCALE GENOMIC DNA]</scope>
</reference>
<dbReference type="PANTHER" id="PTHR34404">
    <property type="entry name" value="REGULATORY PROTEIN, FMDB FAMILY"/>
    <property type="match status" value="1"/>
</dbReference>
<dbReference type="InterPro" id="IPR013429">
    <property type="entry name" value="Regulatory_FmdB_Zinc_ribbon"/>
</dbReference>
<evidence type="ECO:0000313" key="3">
    <source>
        <dbReference type="EMBL" id="GBD09770.1"/>
    </source>
</evidence>
<sequence length="81" mass="9004">MPIYEYECPVCGIRFEKQQRFTDPPLETCPEGHPGIRRVFSPAGIIFKGDGWYITESRKSRNSGGTEKSEGSSGTSTSEND</sequence>
<feature type="compositionally biased region" description="Low complexity" evidence="1">
    <location>
        <begin position="63"/>
        <end position="81"/>
    </location>
</feature>
<dbReference type="NCBIfam" id="TIGR02605">
    <property type="entry name" value="CxxC_CxxC_SSSS"/>
    <property type="match status" value="1"/>
</dbReference>
<organism evidence="3 4">
    <name type="scientific">Candidatus Thermoflexus japonica</name>
    <dbReference type="NCBI Taxonomy" id="2035417"/>
    <lineage>
        <taxon>Bacteria</taxon>
        <taxon>Bacillati</taxon>
        <taxon>Chloroflexota</taxon>
        <taxon>Thermoflexia</taxon>
        <taxon>Thermoflexales</taxon>
        <taxon>Thermoflexaceae</taxon>
        <taxon>Thermoflexus</taxon>
    </lineage>
</organism>